<dbReference type="EMBL" id="VDMD01000009">
    <property type="protein sequence ID" value="TRM63508.1"/>
    <property type="molecule type" value="Genomic_DNA"/>
</dbReference>
<evidence type="ECO:0000313" key="3">
    <source>
        <dbReference type="Proteomes" id="UP000320762"/>
    </source>
</evidence>
<dbReference type="AlphaFoldDB" id="A0A550CFC5"/>
<feature type="transmembrane region" description="Helical" evidence="1">
    <location>
        <begin position="85"/>
        <end position="107"/>
    </location>
</feature>
<reference evidence="2 3" key="1">
    <citation type="journal article" date="2019" name="New Phytol.">
        <title>Comparative genomics reveals unique wood-decay strategies and fruiting body development in the Schizophyllaceae.</title>
        <authorList>
            <person name="Almasi E."/>
            <person name="Sahu N."/>
            <person name="Krizsan K."/>
            <person name="Balint B."/>
            <person name="Kovacs G.M."/>
            <person name="Kiss B."/>
            <person name="Cseklye J."/>
            <person name="Drula E."/>
            <person name="Henrissat B."/>
            <person name="Nagy I."/>
            <person name="Chovatia M."/>
            <person name="Adam C."/>
            <person name="LaButti K."/>
            <person name="Lipzen A."/>
            <person name="Riley R."/>
            <person name="Grigoriev I.V."/>
            <person name="Nagy L.G."/>
        </authorList>
    </citation>
    <scope>NUCLEOTIDE SEQUENCE [LARGE SCALE GENOMIC DNA]</scope>
    <source>
        <strain evidence="2 3">NL-1724</strain>
    </source>
</reference>
<keyword evidence="1" id="KW-1133">Transmembrane helix</keyword>
<sequence length="111" mass="12061">MKGGAVAFVASTAMGLEHITCARSIQHVHFPSSCHLGTAATLGAPFGNVSYLAYLAGHEARLDRMYRWIGLQLQLQKQSMQRLNLLRVLLLIGRSSSLISMVNFVAFGSQA</sequence>
<feature type="transmembrane region" description="Helical" evidence="1">
    <location>
        <begin position="39"/>
        <end position="57"/>
    </location>
</feature>
<keyword evidence="1" id="KW-0472">Membrane</keyword>
<name>A0A550CFC5_9AGAR</name>
<evidence type="ECO:0000256" key="1">
    <source>
        <dbReference type="SAM" id="Phobius"/>
    </source>
</evidence>
<gene>
    <name evidence="2" type="ORF">BD626DRAFT_494537</name>
</gene>
<keyword evidence="1" id="KW-0812">Transmembrane</keyword>
<protein>
    <submittedName>
        <fullName evidence="2">Uncharacterized protein</fullName>
    </submittedName>
</protein>
<organism evidence="2 3">
    <name type="scientific">Schizophyllum amplum</name>
    <dbReference type="NCBI Taxonomy" id="97359"/>
    <lineage>
        <taxon>Eukaryota</taxon>
        <taxon>Fungi</taxon>
        <taxon>Dikarya</taxon>
        <taxon>Basidiomycota</taxon>
        <taxon>Agaricomycotina</taxon>
        <taxon>Agaricomycetes</taxon>
        <taxon>Agaricomycetidae</taxon>
        <taxon>Agaricales</taxon>
        <taxon>Schizophyllaceae</taxon>
        <taxon>Schizophyllum</taxon>
    </lineage>
</organism>
<comment type="caution">
    <text evidence="2">The sequence shown here is derived from an EMBL/GenBank/DDBJ whole genome shotgun (WGS) entry which is preliminary data.</text>
</comment>
<accession>A0A550CFC5</accession>
<dbReference type="OrthoDB" id="4590707at2759"/>
<evidence type="ECO:0000313" key="2">
    <source>
        <dbReference type="EMBL" id="TRM63508.1"/>
    </source>
</evidence>
<keyword evidence="3" id="KW-1185">Reference proteome</keyword>
<dbReference type="Proteomes" id="UP000320762">
    <property type="component" value="Unassembled WGS sequence"/>
</dbReference>
<proteinExistence type="predicted"/>